<keyword evidence="4" id="KW-0418">Kinase</keyword>
<dbReference type="PROSITE" id="PS50011">
    <property type="entry name" value="PROTEIN_KINASE_DOM"/>
    <property type="match status" value="1"/>
</dbReference>
<evidence type="ECO:0000256" key="4">
    <source>
        <dbReference type="RuleBase" id="RU000304"/>
    </source>
</evidence>
<name>A0A4P9X9P1_9FUNG</name>
<dbReference type="SUPFAM" id="SSF56112">
    <property type="entry name" value="Protein kinase-like (PK-like)"/>
    <property type="match status" value="1"/>
</dbReference>
<sequence>MRRRPTAPLEEIKETRNAHVHRDAHGTLQLNQYHILHELGRGAFGTVHLGRDTLLHLNVAIKVFSKNKLRRVVKQAHFNKIGMRGYGRGGFGGPEDDAPNPIDLVRGEIAVFKKMAHPNVVRVFEVLDDPGDDHLYMVFELCERGSLMQVDMGRSVTPFSEAEAHNWFTQMLLGIEYIHEHEIAHRDIKPDNLLVSRDGRLKIADFGVSEIFIKGHDRLVKSAGSPAFFSPELTRPYHGDVSSIAADMWAMGVTLYCMLKGRLPFEGESILDLYEAIQTKEPDYSDLSEGVVDLLKQLLIKDPARRIHMDDVRVHPWVDLGPTGDAPPLPTKEENLIGLVTVITDDDMRLAVRNIKTLLVVMKAVHRLKKALHSR</sequence>
<dbReference type="OrthoDB" id="68483at2759"/>
<organism evidence="6 7">
    <name type="scientific">Caulochytrium protostelioides</name>
    <dbReference type="NCBI Taxonomy" id="1555241"/>
    <lineage>
        <taxon>Eukaryota</taxon>
        <taxon>Fungi</taxon>
        <taxon>Fungi incertae sedis</taxon>
        <taxon>Chytridiomycota</taxon>
        <taxon>Chytridiomycota incertae sedis</taxon>
        <taxon>Chytridiomycetes</taxon>
        <taxon>Caulochytriales</taxon>
        <taxon>Caulochytriaceae</taxon>
        <taxon>Caulochytrium</taxon>
    </lineage>
</organism>
<dbReference type="InterPro" id="IPR017441">
    <property type="entry name" value="Protein_kinase_ATP_BS"/>
</dbReference>
<keyword evidence="4" id="KW-0723">Serine/threonine-protein kinase</keyword>
<proteinExistence type="inferred from homology"/>
<reference evidence="7" key="1">
    <citation type="journal article" date="2018" name="Nat. Microbiol.">
        <title>Leveraging single-cell genomics to expand the fungal tree of life.</title>
        <authorList>
            <person name="Ahrendt S.R."/>
            <person name="Quandt C.A."/>
            <person name="Ciobanu D."/>
            <person name="Clum A."/>
            <person name="Salamov A."/>
            <person name="Andreopoulos B."/>
            <person name="Cheng J.F."/>
            <person name="Woyke T."/>
            <person name="Pelin A."/>
            <person name="Henrissat B."/>
            <person name="Reynolds N.K."/>
            <person name="Benny G.L."/>
            <person name="Smith M.E."/>
            <person name="James T.Y."/>
            <person name="Grigoriev I.V."/>
        </authorList>
    </citation>
    <scope>NUCLEOTIDE SEQUENCE [LARGE SCALE GENOMIC DNA]</scope>
    <source>
        <strain evidence="7">ATCC 52028</strain>
    </source>
</reference>
<dbReference type="Gene3D" id="1.10.510.10">
    <property type="entry name" value="Transferase(Phosphotransferase) domain 1"/>
    <property type="match status" value="1"/>
</dbReference>
<keyword evidence="2 3" id="KW-0067">ATP-binding</keyword>
<dbReference type="InterPro" id="IPR008271">
    <property type="entry name" value="Ser/Thr_kinase_AS"/>
</dbReference>
<dbReference type="STRING" id="1555241.A0A4P9X9P1"/>
<dbReference type="InterPro" id="IPR011009">
    <property type="entry name" value="Kinase-like_dom_sf"/>
</dbReference>
<dbReference type="GO" id="GO:0005524">
    <property type="term" value="F:ATP binding"/>
    <property type="evidence" value="ECO:0007669"/>
    <property type="project" value="UniProtKB-UniRule"/>
</dbReference>
<keyword evidence="7" id="KW-1185">Reference proteome</keyword>
<keyword evidence="1 3" id="KW-0547">Nucleotide-binding</keyword>
<dbReference type="PROSITE" id="PS00108">
    <property type="entry name" value="PROTEIN_KINASE_ST"/>
    <property type="match status" value="1"/>
</dbReference>
<dbReference type="Gene3D" id="3.30.200.20">
    <property type="entry name" value="Phosphorylase Kinase, domain 1"/>
    <property type="match status" value="1"/>
</dbReference>
<protein>
    <recommendedName>
        <fullName evidence="5">Protein kinase domain-containing protein</fullName>
    </recommendedName>
</protein>
<dbReference type="Proteomes" id="UP000274922">
    <property type="component" value="Unassembled WGS sequence"/>
</dbReference>
<dbReference type="EMBL" id="ML014153">
    <property type="protein sequence ID" value="RKP02064.1"/>
    <property type="molecule type" value="Genomic_DNA"/>
</dbReference>
<feature type="domain" description="Protein kinase" evidence="5">
    <location>
        <begin position="33"/>
        <end position="318"/>
    </location>
</feature>
<keyword evidence="4" id="KW-0808">Transferase</keyword>
<gene>
    <name evidence="6" type="ORF">CXG81DRAFT_11257</name>
</gene>
<dbReference type="FunFam" id="1.10.510.10:FF:000571">
    <property type="entry name" value="Maternal embryonic leucine zipper kinase"/>
    <property type="match status" value="1"/>
</dbReference>
<evidence type="ECO:0000313" key="7">
    <source>
        <dbReference type="Proteomes" id="UP000274922"/>
    </source>
</evidence>
<dbReference type="GO" id="GO:0035556">
    <property type="term" value="P:intracellular signal transduction"/>
    <property type="evidence" value="ECO:0007669"/>
    <property type="project" value="TreeGrafter"/>
</dbReference>
<dbReference type="PANTHER" id="PTHR24346">
    <property type="entry name" value="MAP/MICROTUBULE AFFINITY-REGULATING KINASE"/>
    <property type="match status" value="1"/>
</dbReference>
<dbReference type="SMART" id="SM00220">
    <property type="entry name" value="S_TKc"/>
    <property type="match status" value="1"/>
</dbReference>
<comment type="similarity">
    <text evidence="4">Belongs to the protein kinase superfamily.</text>
</comment>
<dbReference type="GO" id="GO:0005737">
    <property type="term" value="C:cytoplasm"/>
    <property type="evidence" value="ECO:0007669"/>
    <property type="project" value="TreeGrafter"/>
</dbReference>
<dbReference type="AlphaFoldDB" id="A0A4P9X9P1"/>
<evidence type="ECO:0000256" key="1">
    <source>
        <dbReference type="ARBA" id="ARBA00022741"/>
    </source>
</evidence>
<evidence type="ECO:0000259" key="5">
    <source>
        <dbReference type="PROSITE" id="PS50011"/>
    </source>
</evidence>
<dbReference type="PANTHER" id="PTHR24346:SF77">
    <property type="entry name" value="SERINE THREONINE PROTEIN KINASE"/>
    <property type="match status" value="1"/>
</dbReference>
<dbReference type="GO" id="GO:0004674">
    <property type="term" value="F:protein serine/threonine kinase activity"/>
    <property type="evidence" value="ECO:0007669"/>
    <property type="project" value="UniProtKB-KW"/>
</dbReference>
<dbReference type="Pfam" id="PF00069">
    <property type="entry name" value="Pkinase"/>
    <property type="match status" value="1"/>
</dbReference>
<evidence type="ECO:0000256" key="3">
    <source>
        <dbReference type="PROSITE-ProRule" id="PRU10141"/>
    </source>
</evidence>
<evidence type="ECO:0000313" key="6">
    <source>
        <dbReference type="EMBL" id="RKP02064.1"/>
    </source>
</evidence>
<feature type="binding site" evidence="3">
    <location>
        <position position="62"/>
    </location>
    <ligand>
        <name>ATP</name>
        <dbReference type="ChEBI" id="CHEBI:30616"/>
    </ligand>
</feature>
<accession>A0A4P9X9P1</accession>
<dbReference type="PROSITE" id="PS00107">
    <property type="entry name" value="PROTEIN_KINASE_ATP"/>
    <property type="match status" value="1"/>
</dbReference>
<dbReference type="CDD" id="cd14008">
    <property type="entry name" value="STKc_LKB1_CaMKK"/>
    <property type="match status" value="1"/>
</dbReference>
<feature type="non-terminal residue" evidence="6">
    <location>
        <position position="375"/>
    </location>
</feature>
<evidence type="ECO:0000256" key="2">
    <source>
        <dbReference type="ARBA" id="ARBA00022840"/>
    </source>
</evidence>
<dbReference type="InterPro" id="IPR000719">
    <property type="entry name" value="Prot_kinase_dom"/>
</dbReference>